<proteinExistence type="predicted"/>
<dbReference type="KEGG" id="wna:KA717_38610"/>
<dbReference type="Pfam" id="PF09876">
    <property type="entry name" value="DUF2103"/>
    <property type="match status" value="1"/>
</dbReference>
<evidence type="ECO:0000313" key="1">
    <source>
        <dbReference type="EMBL" id="UXE61225.1"/>
    </source>
</evidence>
<protein>
    <submittedName>
        <fullName evidence="1">DUF2103 domain-containing protein</fullName>
    </submittedName>
</protein>
<dbReference type="Proteomes" id="UP001065613">
    <property type="component" value="Chromosome"/>
</dbReference>
<accession>A0A977PX76</accession>
<dbReference type="InterPro" id="IPR018664">
    <property type="entry name" value="DUF2103_metal-binding"/>
</dbReference>
<organism evidence="1">
    <name type="scientific">Woronichinia naegeliana WA131</name>
    <dbReference type="NCBI Taxonomy" id="2824559"/>
    <lineage>
        <taxon>Bacteria</taxon>
        <taxon>Bacillati</taxon>
        <taxon>Cyanobacteriota</taxon>
        <taxon>Cyanophyceae</taxon>
        <taxon>Synechococcales</taxon>
        <taxon>Coelosphaeriaceae</taxon>
        <taxon>Woronichinia</taxon>
    </lineage>
</organism>
<gene>
    <name evidence="1" type="ORF">KA717_38610</name>
</gene>
<dbReference type="EMBL" id="CP073041">
    <property type="protein sequence ID" value="UXE61225.1"/>
    <property type="molecule type" value="Genomic_DNA"/>
</dbReference>
<sequence>MNSGAKGRLVWNHSTHLDGLIPRLEKLITFEGIGTVTPGVISRTRSHVPQFRFRVSVPIRGGYKVIARQGKTAQEIFILTELSQDGLTSLLAIL</sequence>
<reference evidence="1" key="1">
    <citation type="submission" date="2021-04" db="EMBL/GenBank/DDBJ databases">
        <title>Genome sequence of Woronichinia naegeliana from Washington state freshwater lake bloom.</title>
        <authorList>
            <person name="Dreher T.W."/>
        </authorList>
    </citation>
    <scope>NUCLEOTIDE SEQUENCE</scope>
    <source>
        <strain evidence="1">WA131</strain>
    </source>
</reference>
<dbReference type="AlphaFoldDB" id="A0A977PX76"/>
<name>A0A977PX76_9CYAN</name>